<keyword evidence="2" id="KW-1185">Reference proteome</keyword>
<proteinExistence type="predicted"/>
<dbReference type="EMBL" id="NCKW01020831">
    <property type="protein sequence ID" value="POM57308.1"/>
    <property type="molecule type" value="Genomic_DNA"/>
</dbReference>
<gene>
    <name evidence="1" type="ORF">PHPALM_38194</name>
</gene>
<sequence>MGSDDEDNFIPECKRRPLYTIRQPPLIQPMRLSSFTQKTCSRFGAPLEDLAHEWVVLFQAISGGKMGGDAMPLHIPDTVLLSPSGQPSVWYTTSSSGRVKAKDLMRVSPQAILEAFETQLPCQRHSCKDHDIMAVRRLGFEVDNLSRHDLKRYGTP</sequence>
<dbReference type="AlphaFoldDB" id="A0A2P4WVI3"/>
<accession>A0A2P4WVI3</accession>
<organism evidence="1 2">
    <name type="scientific">Phytophthora palmivora</name>
    <dbReference type="NCBI Taxonomy" id="4796"/>
    <lineage>
        <taxon>Eukaryota</taxon>
        <taxon>Sar</taxon>
        <taxon>Stramenopiles</taxon>
        <taxon>Oomycota</taxon>
        <taxon>Peronosporomycetes</taxon>
        <taxon>Peronosporales</taxon>
        <taxon>Peronosporaceae</taxon>
        <taxon>Phytophthora</taxon>
    </lineage>
</organism>
<name>A0A2P4WVI3_9STRA</name>
<evidence type="ECO:0000313" key="1">
    <source>
        <dbReference type="EMBL" id="POM57308.1"/>
    </source>
</evidence>
<dbReference type="Proteomes" id="UP000237271">
    <property type="component" value="Unassembled WGS sequence"/>
</dbReference>
<evidence type="ECO:0000313" key="2">
    <source>
        <dbReference type="Proteomes" id="UP000237271"/>
    </source>
</evidence>
<dbReference type="OrthoDB" id="167632at2759"/>
<protein>
    <submittedName>
        <fullName evidence="1">Uncharacterized protein</fullName>
    </submittedName>
</protein>
<reference evidence="1 2" key="1">
    <citation type="journal article" date="2017" name="Genome Biol. Evol.">
        <title>Phytophthora megakarya and P. palmivora, closely related causal agents of cacao black pod rot, underwent increases in genome sizes and gene numbers by different mechanisms.</title>
        <authorList>
            <person name="Ali S.S."/>
            <person name="Shao J."/>
            <person name="Lary D.J."/>
            <person name="Kronmiller B."/>
            <person name="Shen D."/>
            <person name="Strem M.D."/>
            <person name="Amoako-Attah I."/>
            <person name="Akrofi A.Y."/>
            <person name="Begoude B.A."/>
            <person name="Ten Hoopen G.M."/>
            <person name="Coulibaly K."/>
            <person name="Kebe B.I."/>
            <person name="Melnick R.L."/>
            <person name="Guiltinan M.J."/>
            <person name="Tyler B.M."/>
            <person name="Meinhardt L.W."/>
            <person name="Bailey B.A."/>
        </authorList>
    </citation>
    <scope>NUCLEOTIDE SEQUENCE [LARGE SCALE GENOMIC DNA]</scope>
    <source>
        <strain evidence="2">sbr112.9</strain>
    </source>
</reference>
<comment type="caution">
    <text evidence="1">The sequence shown here is derived from an EMBL/GenBank/DDBJ whole genome shotgun (WGS) entry which is preliminary data.</text>
</comment>